<gene>
    <name evidence="1" type="ORF">HAX54_050927</name>
</gene>
<accession>A0ABS8Y927</accession>
<protein>
    <submittedName>
        <fullName evidence="1">Uncharacterized protein</fullName>
    </submittedName>
</protein>
<reference evidence="1 2" key="1">
    <citation type="journal article" date="2021" name="BMC Genomics">
        <title>Datura genome reveals duplications of psychoactive alkaloid biosynthetic genes and high mutation rate following tissue culture.</title>
        <authorList>
            <person name="Rajewski A."/>
            <person name="Carter-House D."/>
            <person name="Stajich J."/>
            <person name="Litt A."/>
        </authorList>
    </citation>
    <scope>NUCLEOTIDE SEQUENCE [LARGE SCALE GENOMIC DNA]</scope>
    <source>
        <strain evidence="1">AR-01</strain>
    </source>
</reference>
<keyword evidence="2" id="KW-1185">Reference proteome</keyword>
<sequence length="132" mass="14972">VGWEVVGFTGIWREKKRKIEERVVAGCFPAGWWCGGMEKMEKKGEGFTMASGLAAMTAGGGEDGAGALGGDCFWWISGGKREDDSEGRWIRDADEVRRWPCGKDEGDERRRDCWWRLWQPEKKEREGGGRRL</sequence>
<comment type="caution">
    <text evidence="1">The sequence shown here is derived from an EMBL/GenBank/DDBJ whole genome shotgun (WGS) entry which is preliminary data.</text>
</comment>
<proteinExistence type="predicted"/>
<evidence type="ECO:0000313" key="1">
    <source>
        <dbReference type="EMBL" id="MCE5167374.1"/>
    </source>
</evidence>
<evidence type="ECO:0000313" key="2">
    <source>
        <dbReference type="Proteomes" id="UP000823775"/>
    </source>
</evidence>
<feature type="non-terminal residue" evidence="1">
    <location>
        <position position="1"/>
    </location>
</feature>
<dbReference type="EMBL" id="JACEIK010089745">
    <property type="protein sequence ID" value="MCE5167374.1"/>
    <property type="molecule type" value="Genomic_DNA"/>
</dbReference>
<organism evidence="1 2">
    <name type="scientific">Datura stramonium</name>
    <name type="common">Jimsonweed</name>
    <name type="synonym">Common thornapple</name>
    <dbReference type="NCBI Taxonomy" id="4076"/>
    <lineage>
        <taxon>Eukaryota</taxon>
        <taxon>Viridiplantae</taxon>
        <taxon>Streptophyta</taxon>
        <taxon>Embryophyta</taxon>
        <taxon>Tracheophyta</taxon>
        <taxon>Spermatophyta</taxon>
        <taxon>Magnoliopsida</taxon>
        <taxon>eudicotyledons</taxon>
        <taxon>Gunneridae</taxon>
        <taxon>Pentapetalae</taxon>
        <taxon>asterids</taxon>
        <taxon>lamiids</taxon>
        <taxon>Solanales</taxon>
        <taxon>Solanaceae</taxon>
        <taxon>Solanoideae</taxon>
        <taxon>Datureae</taxon>
        <taxon>Datura</taxon>
    </lineage>
</organism>
<dbReference type="Proteomes" id="UP000823775">
    <property type="component" value="Unassembled WGS sequence"/>
</dbReference>
<feature type="non-terminal residue" evidence="1">
    <location>
        <position position="132"/>
    </location>
</feature>
<name>A0ABS8Y927_DATST</name>